<feature type="domain" description="MEDS" evidence="1">
    <location>
        <begin position="22"/>
        <end position="181"/>
    </location>
</feature>
<dbReference type="OrthoDB" id="116243at2"/>
<dbReference type="Pfam" id="PF14417">
    <property type="entry name" value="MEDS"/>
    <property type="match status" value="1"/>
</dbReference>
<reference evidence="2 3" key="1">
    <citation type="submission" date="2018-05" db="EMBL/GenBank/DDBJ databases">
        <title>Marinilabilia rubrum sp. nov., isolated from saltern sediment.</title>
        <authorList>
            <person name="Zhang R."/>
        </authorList>
    </citation>
    <scope>NUCLEOTIDE SEQUENCE [LARGE SCALE GENOMIC DNA]</scope>
    <source>
        <strain evidence="2 3">WTE16</strain>
    </source>
</reference>
<dbReference type="AlphaFoldDB" id="A0A2U2BAJ9"/>
<gene>
    <name evidence="2" type="ORF">DDZ16_06945</name>
</gene>
<name>A0A2U2BAJ9_9BACT</name>
<proteinExistence type="predicted"/>
<protein>
    <recommendedName>
        <fullName evidence="1">MEDS domain-containing protein</fullName>
    </recommendedName>
</protein>
<dbReference type="InterPro" id="IPR025847">
    <property type="entry name" value="MEDS_domain"/>
</dbReference>
<keyword evidence="3" id="KW-1185">Reference proteome</keyword>
<dbReference type="RefSeq" id="WP_109263712.1">
    <property type="nucleotide sequence ID" value="NZ_QEWP01000004.1"/>
</dbReference>
<accession>A0A2U2BAJ9</accession>
<organism evidence="2 3">
    <name type="scientific">Marinilabilia rubra</name>
    <dbReference type="NCBI Taxonomy" id="2162893"/>
    <lineage>
        <taxon>Bacteria</taxon>
        <taxon>Pseudomonadati</taxon>
        <taxon>Bacteroidota</taxon>
        <taxon>Bacteroidia</taxon>
        <taxon>Marinilabiliales</taxon>
        <taxon>Marinilabiliaceae</taxon>
        <taxon>Marinilabilia</taxon>
    </lineage>
</organism>
<evidence type="ECO:0000259" key="1">
    <source>
        <dbReference type="Pfam" id="PF14417"/>
    </source>
</evidence>
<sequence>MKNNKSKISLGFTDQTFEQGVHICQIYNSEEDRQDILFDFLVTGLENGENVTCFSENETEISLSDFLKEKGISYQQAKSSDILSLYKTGDIYFVDGKFDPDKMLKLLQDFYEESLRKNRKGARVLGEMTPKIDHIPGGSRLLEYESKVSLLLRKFPVTTVCQYDSRQFDGATIMDILKVHPYMIVRGAVVQNPFFIQPEVYLSQQNNHF</sequence>
<comment type="caution">
    <text evidence="2">The sequence shown here is derived from an EMBL/GenBank/DDBJ whole genome shotgun (WGS) entry which is preliminary data.</text>
</comment>
<evidence type="ECO:0000313" key="3">
    <source>
        <dbReference type="Proteomes" id="UP000244956"/>
    </source>
</evidence>
<dbReference type="Proteomes" id="UP000244956">
    <property type="component" value="Unassembled WGS sequence"/>
</dbReference>
<dbReference type="EMBL" id="QEWP01000004">
    <property type="protein sequence ID" value="PWE00089.1"/>
    <property type="molecule type" value="Genomic_DNA"/>
</dbReference>
<evidence type="ECO:0000313" key="2">
    <source>
        <dbReference type="EMBL" id="PWE00089.1"/>
    </source>
</evidence>